<dbReference type="GO" id="GO:0008198">
    <property type="term" value="F:ferrous iron binding"/>
    <property type="evidence" value="ECO:0007669"/>
    <property type="project" value="InterPro"/>
</dbReference>
<name>A0A1H9BG38_9GAMM</name>
<dbReference type="PANTHER" id="PTHR43048:SF3">
    <property type="entry name" value="METHYLMALONYL-COA EPIMERASE, MITOCHONDRIAL"/>
    <property type="match status" value="1"/>
</dbReference>
<reference evidence="11" key="1">
    <citation type="submission" date="2016-10" db="EMBL/GenBank/DDBJ databases">
        <authorList>
            <person name="Varghese N."/>
            <person name="Submissions S."/>
        </authorList>
    </citation>
    <scope>NUCLEOTIDE SEQUENCE [LARGE SCALE GENOMIC DNA]</scope>
    <source>
        <strain evidence="11">DSM 25927</strain>
    </source>
</reference>
<gene>
    <name evidence="10" type="ORF">SAMN04488038_10273</name>
</gene>
<dbReference type="STRING" id="489703.SAMN04488038_10273"/>
<dbReference type="Pfam" id="PF00903">
    <property type="entry name" value="Glyoxalase"/>
    <property type="match status" value="2"/>
</dbReference>
<keyword evidence="3" id="KW-0479">Metal-binding</keyword>
<dbReference type="AlphaFoldDB" id="A0A1H9BG38"/>
<dbReference type="InterPro" id="IPR051785">
    <property type="entry name" value="MMCE/EMCE_epimerase"/>
</dbReference>
<dbReference type="OrthoDB" id="6909416at2"/>
<keyword evidence="7 8" id="KW-0408">Iron</keyword>
<dbReference type="SUPFAM" id="SSF54593">
    <property type="entry name" value="Glyoxalase/Bleomycin resistance protein/Dihydroxybiphenyl dioxygenase"/>
    <property type="match status" value="1"/>
</dbReference>
<comment type="similarity">
    <text evidence="2 8">Belongs to the extradiol ring-cleavage dioxygenase family.</text>
</comment>
<dbReference type="PROSITE" id="PS00082">
    <property type="entry name" value="EXTRADIOL_DIOXYGENAS"/>
    <property type="match status" value="1"/>
</dbReference>
<keyword evidence="6 8" id="KW-0560">Oxidoreductase</keyword>
<dbReference type="GO" id="GO:0046491">
    <property type="term" value="P:L-methylmalonyl-CoA metabolic process"/>
    <property type="evidence" value="ECO:0007669"/>
    <property type="project" value="TreeGrafter"/>
</dbReference>
<comment type="cofactor">
    <cofactor evidence="1 8">
        <name>Fe(2+)</name>
        <dbReference type="ChEBI" id="CHEBI:29033"/>
    </cofactor>
</comment>
<organism evidence="10 11">
    <name type="scientific">Solimonas aquatica</name>
    <dbReference type="NCBI Taxonomy" id="489703"/>
    <lineage>
        <taxon>Bacteria</taxon>
        <taxon>Pseudomonadati</taxon>
        <taxon>Pseudomonadota</taxon>
        <taxon>Gammaproteobacteria</taxon>
        <taxon>Nevskiales</taxon>
        <taxon>Nevskiaceae</taxon>
        <taxon>Solimonas</taxon>
    </lineage>
</organism>
<feature type="domain" description="VOC" evidence="9">
    <location>
        <begin position="146"/>
        <end position="261"/>
    </location>
</feature>
<dbReference type="PROSITE" id="PS51819">
    <property type="entry name" value="VOC"/>
    <property type="match status" value="2"/>
</dbReference>
<feature type="domain" description="VOC" evidence="9">
    <location>
        <begin position="14"/>
        <end position="129"/>
    </location>
</feature>
<dbReference type="GO" id="GO:0051213">
    <property type="term" value="F:dioxygenase activity"/>
    <property type="evidence" value="ECO:0007669"/>
    <property type="project" value="UniProtKB-KW"/>
</dbReference>
<dbReference type="InterPro" id="IPR004360">
    <property type="entry name" value="Glyas_Fos-R_dOase_dom"/>
</dbReference>
<accession>A0A1H9BG38</accession>
<evidence type="ECO:0000256" key="7">
    <source>
        <dbReference type="ARBA" id="ARBA00023004"/>
    </source>
</evidence>
<dbReference type="PANTHER" id="PTHR43048">
    <property type="entry name" value="METHYLMALONYL-COA EPIMERASE"/>
    <property type="match status" value="1"/>
</dbReference>
<evidence type="ECO:0000256" key="1">
    <source>
        <dbReference type="ARBA" id="ARBA00001954"/>
    </source>
</evidence>
<evidence type="ECO:0000313" key="10">
    <source>
        <dbReference type="EMBL" id="SEP87701.1"/>
    </source>
</evidence>
<evidence type="ECO:0000256" key="6">
    <source>
        <dbReference type="ARBA" id="ARBA00023002"/>
    </source>
</evidence>
<dbReference type="InterPro" id="IPR000486">
    <property type="entry name" value="Xdiol_ring_cleave_dOase_1/2"/>
</dbReference>
<proteinExistence type="inferred from homology"/>
<dbReference type="InterPro" id="IPR037523">
    <property type="entry name" value="VOC_core"/>
</dbReference>
<dbReference type="Proteomes" id="UP000199233">
    <property type="component" value="Unassembled WGS sequence"/>
</dbReference>
<keyword evidence="11" id="KW-1185">Reference proteome</keyword>
<dbReference type="RefSeq" id="WP_093281860.1">
    <property type="nucleotide sequence ID" value="NZ_FOFS01000002.1"/>
</dbReference>
<sequence length="304" mass="33749">MSVESAASPLRYKRLAYVALNVSDLARSTAFYRDLVGLSVSESCEAFVALRCSRDHHNLLLYRGRQPGIKRVGFELDSVAELATARRELEALGLSVEALSKEELKALRTVDALRFRLPGCGLCIELLVQMMHMAEPYRPTVSKIERLGHVVLNVRDFQAAMDWLCGKLGFRVSDLVPEFAAFLRCHPNPLHHSFAILAGAEDHLNHINFMVTDIDDIGCAMNRIKKAGVEVVFGPGRHQPSESIFLYFQDPDGMTVEYSFGMEKFPEFGAREARLLEPVPATLDSWGSVPAPGFGKTGRIETPA</sequence>
<dbReference type="GO" id="GO:0004493">
    <property type="term" value="F:methylmalonyl-CoA epimerase activity"/>
    <property type="evidence" value="ECO:0007669"/>
    <property type="project" value="TreeGrafter"/>
</dbReference>
<dbReference type="EMBL" id="FOFS01000002">
    <property type="protein sequence ID" value="SEP87701.1"/>
    <property type="molecule type" value="Genomic_DNA"/>
</dbReference>
<evidence type="ECO:0000259" key="9">
    <source>
        <dbReference type="PROSITE" id="PS51819"/>
    </source>
</evidence>
<evidence type="ECO:0000256" key="4">
    <source>
        <dbReference type="ARBA" id="ARBA00022797"/>
    </source>
</evidence>
<keyword evidence="4 8" id="KW-0058">Aromatic hydrocarbons catabolism</keyword>
<dbReference type="InterPro" id="IPR029068">
    <property type="entry name" value="Glyas_Bleomycin-R_OHBP_Dase"/>
</dbReference>
<protein>
    <submittedName>
        <fullName evidence="10">2,3-dihydroxy-p-cumate/2,3-dihydroxybenzoate 3,4-dioxygenase</fullName>
    </submittedName>
</protein>
<evidence type="ECO:0000256" key="3">
    <source>
        <dbReference type="ARBA" id="ARBA00022723"/>
    </source>
</evidence>
<dbReference type="Gene3D" id="3.10.180.10">
    <property type="entry name" value="2,3-Dihydroxybiphenyl 1,2-Dioxygenase, domain 1"/>
    <property type="match status" value="2"/>
</dbReference>
<evidence type="ECO:0000256" key="8">
    <source>
        <dbReference type="RuleBase" id="RU000683"/>
    </source>
</evidence>
<evidence type="ECO:0000256" key="5">
    <source>
        <dbReference type="ARBA" id="ARBA00022964"/>
    </source>
</evidence>
<evidence type="ECO:0000313" key="11">
    <source>
        <dbReference type="Proteomes" id="UP000199233"/>
    </source>
</evidence>
<evidence type="ECO:0000256" key="2">
    <source>
        <dbReference type="ARBA" id="ARBA00008784"/>
    </source>
</evidence>
<keyword evidence="5 8" id="KW-0223">Dioxygenase</keyword>